<feature type="region of interest" description="Disordered" evidence="1">
    <location>
        <begin position="224"/>
        <end position="285"/>
    </location>
</feature>
<keyword evidence="3" id="KW-1185">Reference proteome</keyword>
<feature type="compositionally biased region" description="Polar residues" evidence="1">
    <location>
        <begin position="238"/>
        <end position="253"/>
    </location>
</feature>
<dbReference type="GeneID" id="59284879"/>
<proteinExistence type="predicted"/>
<sequence length="294" mass="32429">MSEKAEFDLIYHVSESEDEGNWLRNCAMTGDDSYDIAQSSMVLIIGLMIKLFKHQLIAAIRMVYQGKGECEGGWCAGEMGLGRLGLTWPNKSDFLTLFVAYIGMFLDHIWDSIDKSIRGSATADRHIQPSKGHSKQPKDAACPDLHSFCSSDNWKDPEAFTRLLAAMVAAQDMKSFKNNADFQFPARLPQDRVHVEYGNGATYDSIEGRFSIIKKEAVALKAEVDSGERPEAPARGTLSATVTPNKPKSTVGTPSKEKTIGGRVGKSNRTPTKKRGKGIKEEPQSGYGFIRIVF</sequence>
<reference evidence="2 3" key="1">
    <citation type="journal article" date="2020" name="Genomics">
        <title>Complete, high-quality genomes from long-read metagenomic sequencing of two wolf lichen thalli reveals enigmatic genome architecture.</title>
        <authorList>
            <person name="McKenzie S.K."/>
            <person name="Walston R.F."/>
            <person name="Allen J.L."/>
        </authorList>
    </citation>
    <scope>NUCLEOTIDE SEQUENCE [LARGE SCALE GENOMIC DNA]</scope>
    <source>
        <strain evidence="2">WasteWater2</strain>
    </source>
</reference>
<accession>A0A8H6G1C6</accession>
<dbReference type="EMBL" id="JACCJC010000008">
    <property type="protein sequence ID" value="KAF6238704.1"/>
    <property type="molecule type" value="Genomic_DNA"/>
</dbReference>
<gene>
    <name evidence="2" type="ORF">HO173_003210</name>
</gene>
<protein>
    <submittedName>
        <fullName evidence="2">Uncharacterized protein</fullName>
    </submittedName>
</protein>
<dbReference type="RefSeq" id="XP_037168003.1">
    <property type="nucleotide sequence ID" value="XM_037305138.1"/>
</dbReference>
<evidence type="ECO:0000313" key="3">
    <source>
        <dbReference type="Proteomes" id="UP000578531"/>
    </source>
</evidence>
<dbReference type="Proteomes" id="UP000578531">
    <property type="component" value="Unassembled WGS sequence"/>
</dbReference>
<evidence type="ECO:0000313" key="2">
    <source>
        <dbReference type="EMBL" id="KAF6238704.1"/>
    </source>
</evidence>
<comment type="caution">
    <text evidence="2">The sequence shown here is derived from an EMBL/GenBank/DDBJ whole genome shotgun (WGS) entry which is preliminary data.</text>
</comment>
<organism evidence="2 3">
    <name type="scientific">Letharia columbiana</name>
    <dbReference type="NCBI Taxonomy" id="112416"/>
    <lineage>
        <taxon>Eukaryota</taxon>
        <taxon>Fungi</taxon>
        <taxon>Dikarya</taxon>
        <taxon>Ascomycota</taxon>
        <taxon>Pezizomycotina</taxon>
        <taxon>Lecanoromycetes</taxon>
        <taxon>OSLEUM clade</taxon>
        <taxon>Lecanoromycetidae</taxon>
        <taxon>Lecanorales</taxon>
        <taxon>Lecanorineae</taxon>
        <taxon>Parmeliaceae</taxon>
        <taxon>Letharia</taxon>
    </lineage>
</organism>
<name>A0A8H6G1C6_9LECA</name>
<dbReference type="OrthoDB" id="4828117at2759"/>
<dbReference type="AlphaFoldDB" id="A0A8H6G1C6"/>
<evidence type="ECO:0000256" key="1">
    <source>
        <dbReference type="SAM" id="MobiDB-lite"/>
    </source>
</evidence>